<proteinExistence type="predicted"/>
<dbReference type="EMBL" id="JAIWYP010000002">
    <property type="protein sequence ID" value="KAH3873442.1"/>
    <property type="molecule type" value="Genomic_DNA"/>
</dbReference>
<reference evidence="1" key="2">
    <citation type="submission" date="2020-11" db="EMBL/GenBank/DDBJ databases">
        <authorList>
            <person name="McCartney M.A."/>
            <person name="Auch B."/>
            <person name="Kono T."/>
            <person name="Mallez S."/>
            <person name="Becker A."/>
            <person name="Gohl D.M."/>
            <person name="Silverstein K.A.T."/>
            <person name="Koren S."/>
            <person name="Bechman K.B."/>
            <person name="Herman A."/>
            <person name="Abrahante J.E."/>
            <person name="Garbe J."/>
        </authorList>
    </citation>
    <scope>NUCLEOTIDE SEQUENCE</scope>
    <source>
        <strain evidence="1">Duluth1</strain>
        <tissue evidence="1">Whole animal</tissue>
    </source>
</reference>
<gene>
    <name evidence="1" type="ORF">DPMN_036677</name>
</gene>
<keyword evidence="2" id="KW-1185">Reference proteome</keyword>
<accession>A0A9D4M9K0</accession>
<organism evidence="1 2">
    <name type="scientific">Dreissena polymorpha</name>
    <name type="common">Zebra mussel</name>
    <name type="synonym">Mytilus polymorpha</name>
    <dbReference type="NCBI Taxonomy" id="45954"/>
    <lineage>
        <taxon>Eukaryota</taxon>
        <taxon>Metazoa</taxon>
        <taxon>Spiralia</taxon>
        <taxon>Lophotrochozoa</taxon>
        <taxon>Mollusca</taxon>
        <taxon>Bivalvia</taxon>
        <taxon>Autobranchia</taxon>
        <taxon>Heteroconchia</taxon>
        <taxon>Euheterodonta</taxon>
        <taxon>Imparidentia</taxon>
        <taxon>Neoheterodontei</taxon>
        <taxon>Myida</taxon>
        <taxon>Dreissenoidea</taxon>
        <taxon>Dreissenidae</taxon>
        <taxon>Dreissena</taxon>
    </lineage>
</organism>
<reference evidence="1" key="1">
    <citation type="journal article" date="2019" name="bioRxiv">
        <title>The Genome of the Zebra Mussel, Dreissena polymorpha: A Resource for Invasive Species Research.</title>
        <authorList>
            <person name="McCartney M.A."/>
            <person name="Auch B."/>
            <person name="Kono T."/>
            <person name="Mallez S."/>
            <person name="Zhang Y."/>
            <person name="Obille A."/>
            <person name="Becker A."/>
            <person name="Abrahante J.E."/>
            <person name="Garbe J."/>
            <person name="Badalamenti J.P."/>
            <person name="Herman A."/>
            <person name="Mangelson H."/>
            <person name="Liachko I."/>
            <person name="Sullivan S."/>
            <person name="Sone E.D."/>
            <person name="Koren S."/>
            <person name="Silverstein K.A.T."/>
            <person name="Beckman K.B."/>
            <person name="Gohl D.M."/>
        </authorList>
    </citation>
    <scope>NUCLEOTIDE SEQUENCE</scope>
    <source>
        <strain evidence="1">Duluth1</strain>
        <tissue evidence="1">Whole animal</tissue>
    </source>
</reference>
<dbReference type="Proteomes" id="UP000828390">
    <property type="component" value="Unassembled WGS sequence"/>
</dbReference>
<sequence length="90" mass="10631">MVYRFGGFEFRDGIDDNNMPVLDAKIWYNNKGYHAMPSFYNAYSNGLLRALMARAGKHSEQYGRNRWLFTSDNSGEWWKRLLAKQNLFVL</sequence>
<evidence type="ECO:0000313" key="2">
    <source>
        <dbReference type="Proteomes" id="UP000828390"/>
    </source>
</evidence>
<comment type="caution">
    <text evidence="1">The sequence shown here is derived from an EMBL/GenBank/DDBJ whole genome shotgun (WGS) entry which is preliminary data.</text>
</comment>
<evidence type="ECO:0000313" key="1">
    <source>
        <dbReference type="EMBL" id="KAH3873442.1"/>
    </source>
</evidence>
<dbReference type="AlphaFoldDB" id="A0A9D4M9K0"/>
<protein>
    <submittedName>
        <fullName evidence="1">Uncharacterized protein</fullName>
    </submittedName>
</protein>
<name>A0A9D4M9K0_DREPO</name>